<organism evidence="2 3">
    <name type="scientific">Salegentibacter chungangensis</name>
    <dbReference type="NCBI Taxonomy" id="1335724"/>
    <lineage>
        <taxon>Bacteria</taxon>
        <taxon>Pseudomonadati</taxon>
        <taxon>Bacteroidota</taxon>
        <taxon>Flavobacteriia</taxon>
        <taxon>Flavobacteriales</taxon>
        <taxon>Flavobacteriaceae</taxon>
        <taxon>Salegentibacter</taxon>
    </lineage>
</organism>
<evidence type="ECO:0000313" key="2">
    <source>
        <dbReference type="EMBL" id="MFD1095598.1"/>
    </source>
</evidence>
<dbReference type="RefSeq" id="WP_380744470.1">
    <property type="nucleotide sequence ID" value="NZ_JBHTLI010000001.1"/>
</dbReference>
<protein>
    <recommendedName>
        <fullName evidence="4">Lipoprotein</fullName>
    </recommendedName>
</protein>
<feature type="signal peptide" evidence="1">
    <location>
        <begin position="1"/>
        <end position="18"/>
    </location>
</feature>
<evidence type="ECO:0000256" key="1">
    <source>
        <dbReference type="SAM" id="SignalP"/>
    </source>
</evidence>
<keyword evidence="1" id="KW-0732">Signal</keyword>
<accession>A0ABW3NPA6</accession>
<keyword evidence="3" id="KW-1185">Reference proteome</keyword>
<feature type="chain" id="PRO_5045221779" description="Lipoprotein" evidence="1">
    <location>
        <begin position="19"/>
        <end position="176"/>
    </location>
</feature>
<evidence type="ECO:0008006" key="4">
    <source>
        <dbReference type="Google" id="ProtNLM"/>
    </source>
</evidence>
<gene>
    <name evidence="2" type="ORF">ACFQ3Q_07560</name>
</gene>
<sequence length="176" mass="19808">MKKALLLLILLIPFLSCSPEEETTGGNNQPKNGFNFEGEFYPTDFAYFRDDNTVDDEPQEIAIVLGNIDFLKDSQDSGVNFIYLEVFQATLETGTLSSLNEYGIYYNTAFRDSKIDEETGEMVLNDDLNGGKARSIAVNIIEFTASRLHMEFSFTREDGKTVTGTYNGTYTDMSNY</sequence>
<comment type="caution">
    <text evidence="2">The sequence shown here is derived from an EMBL/GenBank/DDBJ whole genome shotgun (WGS) entry which is preliminary data.</text>
</comment>
<evidence type="ECO:0000313" key="3">
    <source>
        <dbReference type="Proteomes" id="UP001597131"/>
    </source>
</evidence>
<dbReference type="Proteomes" id="UP001597131">
    <property type="component" value="Unassembled WGS sequence"/>
</dbReference>
<proteinExistence type="predicted"/>
<dbReference type="EMBL" id="JBHTLI010000001">
    <property type="protein sequence ID" value="MFD1095598.1"/>
    <property type="molecule type" value="Genomic_DNA"/>
</dbReference>
<name>A0ABW3NPA6_9FLAO</name>
<reference evidence="3" key="1">
    <citation type="journal article" date="2019" name="Int. J. Syst. Evol. Microbiol.">
        <title>The Global Catalogue of Microorganisms (GCM) 10K type strain sequencing project: providing services to taxonomists for standard genome sequencing and annotation.</title>
        <authorList>
            <consortium name="The Broad Institute Genomics Platform"/>
            <consortium name="The Broad Institute Genome Sequencing Center for Infectious Disease"/>
            <person name="Wu L."/>
            <person name="Ma J."/>
        </authorList>
    </citation>
    <scope>NUCLEOTIDE SEQUENCE [LARGE SCALE GENOMIC DNA]</scope>
    <source>
        <strain evidence="3">CCUG 64793</strain>
    </source>
</reference>